<dbReference type="PANTHER" id="PTHR22442">
    <property type="match status" value="1"/>
</dbReference>
<proteinExistence type="predicted"/>
<name>A0A7N5J9Q8_AILME</name>
<reference evidence="2 3" key="1">
    <citation type="journal article" date="2010" name="Nature">
        <title>The sequence and de novo assembly of the giant panda genome.</title>
        <authorList>
            <person name="Li R."/>
            <person name="Fan W."/>
            <person name="Tian G."/>
            <person name="Zhu H."/>
            <person name="He L."/>
            <person name="Cai J."/>
            <person name="Huang Q."/>
            <person name="Cai Q."/>
            <person name="Li B."/>
            <person name="Bai Y."/>
            <person name="Zhang Z."/>
            <person name="Zhang Y."/>
            <person name="Wang W."/>
            <person name="Li J."/>
            <person name="Wei F."/>
            <person name="Li H."/>
            <person name="Jian M."/>
            <person name="Li J."/>
            <person name="Zhang Z."/>
            <person name="Nielsen R."/>
            <person name="Li D."/>
            <person name="Gu W."/>
            <person name="Yang Z."/>
            <person name="Xuan Z."/>
            <person name="Ryder O.A."/>
            <person name="Leung F.C."/>
            <person name="Zhou Y."/>
            <person name="Cao J."/>
            <person name="Sun X."/>
            <person name="Fu Y."/>
            <person name="Fang X."/>
            <person name="Guo X."/>
            <person name="Wang B."/>
            <person name="Hou R."/>
            <person name="Shen F."/>
            <person name="Mu B."/>
            <person name="Ni P."/>
            <person name="Lin R."/>
            <person name="Qian W."/>
            <person name="Wang G."/>
            <person name="Yu C."/>
            <person name="Nie W."/>
            <person name="Wang J."/>
            <person name="Wu Z."/>
            <person name="Liang H."/>
            <person name="Min J."/>
            <person name="Wu Q."/>
            <person name="Cheng S."/>
            <person name="Ruan J."/>
            <person name="Wang M."/>
            <person name="Shi Z."/>
            <person name="Wen M."/>
            <person name="Liu B."/>
            <person name="Ren X."/>
            <person name="Zheng H."/>
            <person name="Dong D."/>
            <person name="Cook K."/>
            <person name="Shan G."/>
            <person name="Zhang H."/>
            <person name="Kosiol C."/>
            <person name="Xie X."/>
            <person name="Lu Z."/>
            <person name="Zheng H."/>
            <person name="Li Y."/>
            <person name="Steiner C.C."/>
            <person name="Lam T.T."/>
            <person name="Lin S."/>
            <person name="Zhang Q."/>
            <person name="Li G."/>
            <person name="Tian J."/>
            <person name="Gong T."/>
            <person name="Liu H."/>
            <person name="Zhang D."/>
            <person name="Fang L."/>
            <person name="Ye C."/>
            <person name="Zhang J."/>
            <person name="Hu W."/>
            <person name="Xu A."/>
            <person name="Ren Y."/>
            <person name="Zhang G."/>
            <person name="Bruford M.W."/>
            <person name="Li Q."/>
            <person name="Ma L."/>
            <person name="Guo Y."/>
            <person name="An N."/>
            <person name="Hu Y."/>
            <person name="Zheng Y."/>
            <person name="Shi Y."/>
            <person name="Li Z."/>
            <person name="Liu Q."/>
            <person name="Chen Y."/>
            <person name="Zhao J."/>
            <person name="Qu N."/>
            <person name="Zhao S."/>
            <person name="Tian F."/>
            <person name="Wang X."/>
            <person name="Wang H."/>
            <person name="Xu L."/>
            <person name="Liu X."/>
            <person name="Vinar T."/>
            <person name="Wang Y."/>
            <person name="Lam T.W."/>
            <person name="Yiu S.M."/>
            <person name="Liu S."/>
            <person name="Zhang H."/>
            <person name="Li D."/>
            <person name="Huang Y."/>
            <person name="Wang X."/>
            <person name="Yang G."/>
            <person name="Jiang Z."/>
            <person name="Wang J."/>
            <person name="Qin N."/>
            <person name="Li L."/>
            <person name="Li J."/>
            <person name="Bolund L."/>
            <person name="Kristiansen K."/>
            <person name="Wong G.K."/>
            <person name="Olson M."/>
            <person name="Zhang X."/>
            <person name="Li S."/>
            <person name="Yang H."/>
            <person name="Wang J."/>
            <person name="Wang J."/>
        </authorList>
    </citation>
    <scope>NUCLEOTIDE SEQUENCE [LARGE SCALE GENOMIC DNA]</scope>
</reference>
<dbReference type="GeneTree" id="ENSGT00510000048902"/>
<feature type="compositionally biased region" description="Polar residues" evidence="1">
    <location>
        <begin position="298"/>
        <end position="309"/>
    </location>
</feature>
<feature type="compositionally biased region" description="Acidic residues" evidence="1">
    <location>
        <begin position="318"/>
        <end position="339"/>
    </location>
</feature>
<dbReference type="AlphaFoldDB" id="A0A7N5J9Q8"/>
<gene>
    <name evidence="2" type="primary">FAM169A</name>
</gene>
<feature type="region of interest" description="Disordered" evidence="1">
    <location>
        <begin position="415"/>
        <end position="612"/>
    </location>
</feature>
<accession>A0A7N5J9Q8</accession>
<feature type="compositionally biased region" description="Basic and acidic residues" evidence="1">
    <location>
        <begin position="340"/>
        <end position="363"/>
    </location>
</feature>
<dbReference type="InterPro" id="IPR029625">
    <property type="entry name" value="FAM169"/>
</dbReference>
<feature type="compositionally biased region" description="Polar residues" evidence="1">
    <location>
        <begin position="499"/>
        <end position="511"/>
    </location>
</feature>
<evidence type="ECO:0000256" key="1">
    <source>
        <dbReference type="SAM" id="MobiDB-lite"/>
    </source>
</evidence>
<dbReference type="PANTHER" id="PTHR22442:SF3">
    <property type="entry name" value="SOLUBLE LAMIN-ASSOCIATED PROTEIN OF 75 KDA"/>
    <property type="match status" value="1"/>
</dbReference>
<dbReference type="Ensembl" id="ENSAMET00000045611.1">
    <property type="protein sequence ID" value="ENSAMEP00000022163.1"/>
    <property type="gene ID" value="ENSAMEG00000000608.2"/>
</dbReference>
<dbReference type="Proteomes" id="UP000008912">
    <property type="component" value="Unassembled WGS sequence"/>
</dbReference>
<organism evidence="2 3">
    <name type="scientific">Ailuropoda melanoleuca</name>
    <name type="common">Giant panda</name>
    <dbReference type="NCBI Taxonomy" id="9646"/>
    <lineage>
        <taxon>Eukaryota</taxon>
        <taxon>Metazoa</taxon>
        <taxon>Chordata</taxon>
        <taxon>Craniata</taxon>
        <taxon>Vertebrata</taxon>
        <taxon>Euteleostomi</taxon>
        <taxon>Mammalia</taxon>
        <taxon>Eutheria</taxon>
        <taxon>Laurasiatheria</taxon>
        <taxon>Carnivora</taxon>
        <taxon>Caniformia</taxon>
        <taxon>Ursidae</taxon>
        <taxon>Ailuropoda</taxon>
    </lineage>
</organism>
<feature type="compositionally biased region" description="Basic residues" evidence="1">
    <location>
        <begin position="593"/>
        <end position="612"/>
    </location>
</feature>
<reference evidence="2" key="2">
    <citation type="submission" date="2025-08" db="UniProtKB">
        <authorList>
            <consortium name="Ensembl"/>
        </authorList>
    </citation>
    <scope>IDENTIFICATION</scope>
</reference>
<feature type="compositionally biased region" description="Basic residues" evidence="1">
    <location>
        <begin position="269"/>
        <end position="280"/>
    </location>
</feature>
<evidence type="ECO:0000313" key="2">
    <source>
        <dbReference type="Ensembl" id="ENSAMEP00000022163.1"/>
    </source>
</evidence>
<keyword evidence="3" id="KW-1185">Reference proteome</keyword>
<evidence type="ECO:0000313" key="3">
    <source>
        <dbReference type="Proteomes" id="UP000008912"/>
    </source>
</evidence>
<feature type="compositionally biased region" description="Polar residues" evidence="1">
    <location>
        <begin position="522"/>
        <end position="533"/>
    </location>
</feature>
<feature type="compositionally biased region" description="Basic and acidic residues" evidence="1">
    <location>
        <begin position="446"/>
        <end position="456"/>
    </location>
</feature>
<sequence length="612" mass="68402">MAFPVDMLDNCSHEELENSAEDYMSDLRCGDPENPERFSLLNITIPISLSNVGFVPLYGGDQTEKILALFAPEDSLTAVALYLADQWWAIDDIVKTSIPSREGLKQVRTLGERVVLYVLNRIIYRKQEMERNEIPFLCHSSTDYAKILWKKGEAIGFYSVKPTACKQYFEKYPGDHELLWEVEGVGHWYQRIPVTRALQRETFKITAVSQNEAKRPMSGEYGLASVPEYEAETEDNQSSEMQLTIDSLKDAFASTSEGHDKTPVSTRTRSSHLKRPKIGKRFQDSEFSSSQGEDEKMPQTSPTASINKLESTARTSESSEEFLEEEPEQGVIEFEDESSDKDARPAPETQPRLEKQDGEKEAELEPMNGEIMDDTLKTSLITEEEDSTSEVLDEEIKLQSLNSSEDSTTLVPLVVETPTSKPPDTVAQDKTSHITDSEMLLDEGPSDEKGHTEEKLPLVSRKKAHFGSSDNVATIPNEERSDSGFPNSVIAEFSEESISENLSPNTTSSLEDQGDEGVPEPQETSTALSQSSLIEVELEDVPFSQNTGQKNQSEEQSEASSEQLDQFTQSTEKTVDSSSEEIEVEVPVVDRRNLRRKAKGHKGPAKKKAKLT</sequence>
<reference evidence="2" key="3">
    <citation type="submission" date="2025-09" db="UniProtKB">
        <authorList>
            <consortium name="Ensembl"/>
        </authorList>
    </citation>
    <scope>IDENTIFICATION</scope>
</reference>
<feature type="region of interest" description="Disordered" evidence="1">
    <location>
        <begin position="254"/>
        <end position="375"/>
    </location>
</feature>
<protein>
    <submittedName>
        <fullName evidence="2">Family with sequence similarity 169 member A</fullName>
    </submittedName>
</protein>